<dbReference type="InterPro" id="IPR042197">
    <property type="entry name" value="Apaf_helical"/>
</dbReference>
<evidence type="ECO:0000256" key="3">
    <source>
        <dbReference type="ARBA" id="ARBA00022821"/>
    </source>
</evidence>
<evidence type="ECO:0000313" key="7">
    <source>
        <dbReference type="EMBL" id="KAF7852399.1"/>
    </source>
</evidence>
<feature type="region of interest" description="Disordered" evidence="5">
    <location>
        <begin position="1174"/>
        <end position="1226"/>
    </location>
</feature>
<reference evidence="7" key="1">
    <citation type="submission" date="2020-05" db="EMBL/GenBank/DDBJ databases">
        <title>WGS assembly of Corymbia citriodora subspecies variegata.</title>
        <authorList>
            <person name="Barry K."/>
            <person name="Hundley H."/>
            <person name="Shu S."/>
            <person name="Jenkins J."/>
            <person name="Grimwood J."/>
            <person name="Baten A."/>
        </authorList>
    </citation>
    <scope>NUCLEOTIDE SEQUENCE</scope>
    <source>
        <strain evidence="7">CV2-018</strain>
    </source>
</reference>
<keyword evidence="1" id="KW-0433">Leucine-rich repeat</keyword>
<dbReference type="Pfam" id="PF01582">
    <property type="entry name" value="TIR"/>
    <property type="match status" value="1"/>
</dbReference>
<proteinExistence type="predicted"/>
<dbReference type="Pfam" id="PF00931">
    <property type="entry name" value="NB-ARC"/>
    <property type="match status" value="1"/>
</dbReference>
<dbReference type="OrthoDB" id="545484at2759"/>
<organism evidence="7 8">
    <name type="scientific">Corymbia citriodora subsp. variegata</name>
    <dbReference type="NCBI Taxonomy" id="360336"/>
    <lineage>
        <taxon>Eukaryota</taxon>
        <taxon>Viridiplantae</taxon>
        <taxon>Streptophyta</taxon>
        <taxon>Embryophyta</taxon>
        <taxon>Tracheophyta</taxon>
        <taxon>Spermatophyta</taxon>
        <taxon>Magnoliopsida</taxon>
        <taxon>eudicotyledons</taxon>
        <taxon>Gunneridae</taxon>
        <taxon>Pentapetalae</taxon>
        <taxon>rosids</taxon>
        <taxon>malvids</taxon>
        <taxon>Myrtales</taxon>
        <taxon>Myrtaceae</taxon>
        <taxon>Myrtoideae</taxon>
        <taxon>Eucalypteae</taxon>
        <taxon>Corymbia</taxon>
    </lineage>
</organism>
<dbReference type="FunFam" id="3.40.50.10140:FF:000007">
    <property type="entry name" value="Disease resistance protein (TIR-NBS-LRR class)"/>
    <property type="match status" value="1"/>
</dbReference>
<dbReference type="GO" id="GO:0006952">
    <property type="term" value="P:defense response"/>
    <property type="evidence" value="ECO:0007669"/>
    <property type="project" value="UniProtKB-KW"/>
</dbReference>
<dbReference type="EMBL" id="MU089516">
    <property type="protein sequence ID" value="KAF7852399.1"/>
    <property type="molecule type" value="Genomic_DNA"/>
</dbReference>
<dbReference type="Gene3D" id="3.40.50.300">
    <property type="entry name" value="P-loop containing nucleotide triphosphate hydrolases"/>
    <property type="match status" value="1"/>
</dbReference>
<evidence type="ECO:0000256" key="2">
    <source>
        <dbReference type="ARBA" id="ARBA00022737"/>
    </source>
</evidence>
<dbReference type="GO" id="GO:0007165">
    <property type="term" value="P:signal transduction"/>
    <property type="evidence" value="ECO:0007669"/>
    <property type="project" value="InterPro"/>
</dbReference>
<dbReference type="InterPro" id="IPR035897">
    <property type="entry name" value="Toll_tir_struct_dom_sf"/>
</dbReference>
<dbReference type="InterPro" id="IPR058192">
    <property type="entry name" value="WHD_ROQ1-like"/>
</dbReference>
<keyword evidence="4" id="KW-0520">NAD</keyword>
<dbReference type="InterPro" id="IPR027417">
    <property type="entry name" value="P-loop_NTPase"/>
</dbReference>
<comment type="caution">
    <text evidence="7">The sequence shown here is derived from an EMBL/GenBank/DDBJ whole genome shotgun (WGS) entry which is preliminary data.</text>
</comment>
<accession>A0A8T0D1L7</accession>
<keyword evidence="3" id="KW-0611">Plant defense</keyword>
<evidence type="ECO:0000256" key="4">
    <source>
        <dbReference type="ARBA" id="ARBA00023027"/>
    </source>
</evidence>
<protein>
    <recommendedName>
        <fullName evidence="6">TIR domain-containing protein</fullName>
    </recommendedName>
</protein>
<name>A0A8T0D1L7_CORYI</name>
<dbReference type="SMART" id="SM00255">
    <property type="entry name" value="TIR"/>
    <property type="match status" value="1"/>
</dbReference>
<dbReference type="Pfam" id="PF23282">
    <property type="entry name" value="WHD_ROQ1"/>
    <property type="match status" value="1"/>
</dbReference>
<dbReference type="InterPro" id="IPR000157">
    <property type="entry name" value="TIR_dom"/>
</dbReference>
<evidence type="ECO:0000313" key="8">
    <source>
        <dbReference type="Proteomes" id="UP000806378"/>
    </source>
</evidence>
<dbReference type="Proteomes" id="UP000806378">
    <property type="component" value="Unassembled WGS sequence"/>
</dbReference>
<dbReference type="SUPFAM" id="SSF46785">
    <property type="entry name" value="Winged helix' DNA-binding domain"/>
    <property type="match status" value="1"/>
</dbReference>
<dbReference type="SUPFAM" id="SSF52058">
    <property type="entry name" value="L domain-like"/>
    <property type="match status" value="2"/>
</dbReference>
<dbReference type="InterPro" id="IPR044974">
    <property type="entry name" value="Disease_R_plants"/>
</dbReference>
<dbReference type="AlphaFoldDB" id="A0A8T0D1L7"/>
<dbReference type="InterPro" id="IPR036390">
    <property type="entry name" value="WH_DNA-bd_sf"/>
</dbReference>
<dbReference type="PRINTS" id="PR00364">
    <property type="entry name" value="DISEASERSIST"/>
</dbReference>
<dbReference type="InterPro" id="IPR032675">
    <property type="entry name" value="LRR_dom_sf"/>
</dbReference>
<evidence type="ECO:0000259" key="6">
    <source>
        <dbReference type="PROSITE" id="PS50104"/>
    </source>
</evidence>
<dbReference type="SUPFAM" id="SSF52047">
    <property type="entry name" value="RNI-like"/>
    <property type="match status" value="1"/>
</dbReference>
<dbReference type="InterPro" id="IPR002182">
    <property type="entry name" value="NB-ARC"/>
</dbReference>
<dbReference type="PANTHER" id="PTHR11017:SF570">
    <property type="entry name" value="DISEASE RESISTANCE PROTEIN (TIR-NBS CLASS)-RELATED"/>
    <property type="match status" value="1"/>
</dbReference>
<feature type="domain" description="TIR" evidence="6">
    <location>
        <begin position="7"/>
        <end position="170"/>
    </location>
</feature>
<evidence type="ECO:0000256" key="5">
    <source>
        <dbReference type="SAM" id="MobiDB-lite"/>
    </source>
</evidence>
<sequence>MEKPVEFDYDVFLSFRGLDTRRDIADYLYTSLMKAGIQAYRDNEELPIGEEIAPKLRQAIKRSEILIPILSKEYAASPWCLMELVQMVECKENWGRKIMPIFYDVAPSEVRHQTGNYREAITLHINKRRRYDDETIQKWKEALSKVGTLRGWELKERGKGEFTEEVVRTLLIELKKNYLAVSEYLVEMDGHVDKIMEVIGEDTSETKIIGIHGMGGVGKTTLATIIYNKLSADFDGCCFLSNIRDTKIVILQEQLISDILRTKCGSITNINEGITQIKNRLCSKKVILVLDDVDQKTQLDALVGMGKCWLCRGSKVIIATRNKDVLKDVDLKHELSEMDFDHSLLLFSRHAFRRDCPPAEYVSLSKTAVEICSGLPLALEIIGSHLCGKDTNEWKNVLKNLETIPNGEVKRKLNISFEALETREQEIFLDVCCFLVGLDVRIVTYMWDSCKFSPECSLEVLKQRSLIKIAKGNRLWVHDQLRDLGREVVRERANLKPEKQSRVWDHEEAIDVLEIKEGRKKIEAIRLKFDRQFQDFIKKEKYVSLSNLRYLQVDWGALDENNVQHFPSTNSFQGNPMLLPKLRWLSWHNFPIFFKFTACSLKKLVILDLSRSKIIDEWEGWNHLKMAKNLKVLNLTGCKNLHRTPDFSAHKNLERLILEGCTKLVQVDRSIGELKQLVLLNLKGCWNLEKLPDEMEELEALTELLVDETSITNIPEWKRMEKLETLSADCCEDLSKCNLAGCSTSLLYLDLSRTGISELPFGNFGSLVELRLTWLNIRELPNSIGTMKNLRVLDISSTSLVELPSAIGMLEQLEEIDASYCGRLCGEIPTEIGNLSSLRIMRLSNTGISNIPKLPESMTGLYLHGNQHMRCPDLSNLLNLRDLKLELRYQTPFPPAPSLNWLRRLTKLEYLQLRCGGLVTLPSDFNLLLKLRKLELAGNNQDLPPRLPQNLSYFKIRGCSTSILNLSYLERLSELKVFDCEQLIEIEDLKRSKNLQSLCFERLPSLVKLPDLTGLNYLRRLCIEHCPKLVEVRGQLESLESLRLNFCESLERLPDPLSFKHIEELYIGVCGKLEEIQGLEVSENLNELSVWDLPLLEKLPDLTNAKELKVLRLGRCPRLVEIRGRLKSLETLFIRGCGSLRQFSDPSSFKKLRLLEIDKCEGLEEILESDEYRDLKKRRREQTARPEPAATNPGRQVDGDPERKPETRFDLGGDLPPGRLSPLPAR</sequence>
<dbReference type="Gene3D" id="1.10.8.430">
    <property type="entry name" value="Helical domain of apoptotic protease-activating factors"/>
    <property type="match status" value="1"/>
</dbReference>
<dbReference type="PANTHER" id="PTHR11017">
    <property type="entry name" value="LEUCINE-RICH REPEAT-CONTAINING PROTEIN"/>
    <property type="match status" value="1"/>
</dbReference>
<dbReference type="SUPFAM" id="SSF52540">
    <property type="entry name" value="P-loop containing nucleoside triphosphate hydrolases"/>
    <property type="match status" value="1"/>
</dbReference>
<keyword evidence="2" id="KW-0677">Repeat</keyword>
<keyword evidence="8" id="KW-1185">Reference proteome</keyword>
<evidence type="ECO:0000256" key="1">
    <source>
        <dbReference type="ARBA" id="ARBA00022614"/>
    </source>
</evidence>
<gene>
    <name evidence="7" type="ORF">BT93_L0944</name>
</gene>
<dbReference type="SUPFAM" id="SSF52200">
    <property type="entry name" value="Toll/Interleukin receptor TIR domain"/>
    <property type="match status" value="1"/>
</dbReference>
<dbReference type="GO" id="GO:0043531">
    <property type="term" value="F:ADP binding"/>
    <property type="evidence" value="ECO:0007669"/>
    <property type="project" value="InterPro"/>
</dbReference>
<dbReference type="Gene3D" id="3.80.10.10">
    <property type="entry name" value="Ribonuclease Inhibitor"/>
    <property type="match status" value="4"/>
</dbReference>
<dbReference type="Gene3D" id="3.40.50.10140">
    <property type="entry name" value="Toll/interleukin-1 receptor homology (TIR) domain"/>
    <property type="match status" value="1"/>
</dbReference>
<feature type="compositionally biased region" description="Basic and acidic residues" evidence="5">
    <location>
        <begin position="1197"/>
        <end position="1211"/>
    </location>
</feature>
<dbReference type="Gramene" id="rna-gnl|WGS:JABURB|Cocit.L0944.1">
    <property type="protein sequence ID" value="cds-KAF7852399.1"/>
    <property type="gene ID" value="gene-BT93_L0944"/>
</dbReference>
<dbReference type="PROSITE" id="PS50104">
    <property type="entry name" value="TIR"/>
    <property type="match status" value="1"/>
</dbReference>